<keyword evidence="2" id="KW-1185">Reference proteome</keyword>
<name>A0AAE2ZQS9_9HYPH</name>
<organism evidence="1 2">
    <name type="scientific">Flavimaribacter sediminis</name>
    <dbReference type="NCBI Taxonomy" id="2865987"/>
    <lineage>
        <taxon>Bacteria</taxon>
        <taxon>Pseudomonadati</taxon>
        <taxon>Pseudomonadota</taxon>
        <taxon>Alphaproteobacteria</taxon>
        <taxon>Hyphomicrobiales</taxon>
        <taxon>Rhizobiaceae</taxon>
        <taxon>Flavimaribacter</taxon>
    </lineage>
</organism>
<gene>
    <name evidence="1" type="ORF">K1W69_24580</name>
</gene>
<dbReference type="EMBL" id="JAICBX010000006">
    <property type="protein sequence ID" value="MBW8640391.1"/>
    <property type="molecule type" value="Genomic_DNA"/>
</dbReference>
<evidence type="ECO:0000313" key="2">
    <source>
        <dbReference type="Proteomes" id="UP001196509"/>
    </source>
</evidence>
<accession>A0AAE2ZQS9</accession>
<reference evidence="1" key="1">
    <citation type="submission" date="2021-08" db="EMBL/GenBank/DDBJ databases">
        <title>Hoeflea bacterium WL0058 sp. nov., isolated from the sediment.</title>
        <authorList>
            <person name="Wang L."/>
            <person name="Zhang D."/>
        </authorList>
    </citation>
    <scope>NUCLEOTIDE SEQUENCE</scope>
    <source>
        <strain evidence="1">WL0058</strain>
    </source>
</reference>
<dbReference type="AlphaFoldDB" id="A0AAE2ZQS9"/>
<proteinExistence type="predicted"/>
<evidence type="ECO:0000313" key="1">
    <source>
        <dbReference type="EMBL" id="MBW8640391.1"/>
    </source>
</evidence>
<dbReference type="Proteomes" id="UP001196509">
    <property type="component" value="Unassembled WGS sequence"/>
</dbReference>
<dbReference type="RefSeq" id="WP_220231122.1">
    <property type="nucleotide sequence ID" value="NZ_JAICBX010000006.1"/>
</dbReference>
<comment type="caution">
    <text evidence="1">The sequence shown here is derived from an EMBL/GenBank/DDBJ whole genome shotgun (WGS) entry which is preliminary data.</text>
</comment>
<sequence>MAGFETLDAMPSVATAGDAIPIVLDELSALYPIDDYSLTVSLRVGSGDAVTVDLEDADGLHSGTLQISQTPGALHYAIKATRLADDVAMTVERGVITVAPDPALADPRSHAERMLDAIEALLENRASKDVQSYAIAGRNLTKLTVDELQRWRRFYRSEVARERGNGRKITLMSFS</sequence>
<protein>
    <submittedName>
        <fullName evidence="1">Uncharacterized protein</fullName>
    </submittedName>
</protein>